<keyword evidence="2" id="KW-1185">Reference proteome</keyword>
<dbReference type="EMBL" id="CM007384">
    <property type="protein sequence ID" value="ONK73147.1"/>
    <property type="molecule type" value="Genomic_DNA"/>
</dbReference>
<accession>A0A5P1F6V9</accession>
<gene>
    <name evidence="1" type="ORF">A4U43_C04F27730</name>
</gene>
<dbReference type="Gramene" id="ONK73147">
    <property type="protein sequence ID" value="ONK73147"/>
    <property type="gene ID" value="A4U43_C04F27730"/>
</dbReference>
<proteinExistence type="predicted"/>
<evidence type="ECO:0000313" key="2">
    <source>
        <dbReference type="Proteomes" id="UP000243459"/>
    </source>
</evidence>
<dbReference type="Proteomes" id="UP000243459">
    <property type="component" value="Chromosome 4"/>
</dbReference>
<name>A0A5P1F6V9_ASPOF</name>
<dbReference type="AlphaFoldDB" id="A0A5P1F6V9"/>
<reference evidence="2" key="1">
    <citation type="journal article" date="2017" name="Nat. Commun.">
        <title>The asparagus genome sheds light on the origin and evolution of a young Y chromosome.</title>
        <authorList>
            <person name="Harkess A."/>
            <person name="Zhou J."/>
            <person name="Xu C."/>
            <person name="Bowers J.E."/>
            <person name="Van der Hulst R."/>
            <person name="Ayyampalayam S."/>
            <person name="Mercati F."/>
            <person name="Riccardi P."/>
            <person name="McKain M.R."/>
            <person name="Kakrana A."/>
            <person name="Tang H."/>
            <person name="Ray J."/>
            <person name="Groenendijk J."/>
            <person name="Arikit S."/>
            <person name="Mathioni S.M."/>
            <person name="Nakano M."/>
            <person name="Shan H."/>
            <person name="Telgmann-Rauber A."/>
            <person name="Kanno A."/>
            <person name="Yue Z."/>
            <person name="Chen H."/>
            <person name="Li W."/>
            <person name="Chen Y."/>
            <person name="Xu X."/>
            <person name="Zhang Y."/>
            <person name="Luo S."/>
            <person name="Chen H."/>
            <person name="Gao J."/>
            <person name="Mao Z."/>
            <person name="Pires J.C."/>
            <person name="Luo M."/>
            <person name="Kudrna D."/>
            <person name="Wing R.A."/>
            <person name="Meyers B.C."/>
            <person name="Yi K."/>
            <person name="Kong H."/>
            <person name="Lavrijsen P."/>
            <person name="Sunseri F."/>
            <person name="Falavigna A."/>
            <person name="Ye Y."/>
            <person name="Leebens-Mack J.H."/>
            <person name="Chen G."/>
        </authorList>
    </citation>
    <scope>NUCLEOTIDE SEQUENCE [LARGE SCALE GENOMIC DNA]</scope>
    <source>
        <strain evidence="2">cv. DH0086</strain>
    </source>
</reference>
<protein>
    <submittedName>
        <fullName evidence="1">Uncharacterized protein</fullName>
    </submittedName>
</protein>
<evidence type="ECO:0000313" key="1">
    <source>
        <dbReference type="EMBL" id="ONK73147.1"/>
    </source>
</evidence>
<organism evidence="1 2">
    <name type="scientific">Asparagus officinalis</name>
    <name type="common">Garden asparagus</name>
    <dbReference type="NCBI Taxonomy" id="4686"/>
    <lineage>
        <taxon>Eukaryota</taxon>
        <taxon>Viridiplantae</taxon>
        <taxon>Streptophyta</taxon>
        <taxon>Embryophyta</taxon>
        <taxon>Tracheophyta</taxon>
        <taxon>Spermatophyta</taxon>
        <taxon>Magnoliopsida</taxon>
        <taxon>Liliopsida</taxon>
        <taxon>Asparagales</taxon>
        <taxon>Asparagaceae</taxon>
        <taxon>Asparagoideae</taxon>
        <taxon>Asparagus</taxon>
    </lineage>
</organism>
<sequence length="248" mass="27925">MIWYPNSVSGVPMHLFKYVDSIKHVNNTTWGTYIFSETSDAIERALKGPELGKTTLYLQGCTPLVCLWYYELTGIKKPAVGCTGPVIVDAGKACGPRHLLHKKKRRAEDDDIPIDAVDINEDVEQPNEAVEQMEWPQQVIYWKRIATMNQALRRKNENKFKDTPGTVGGIDIQYEGDVNQSLFDEANKESEDPPTGRASPQPFFIDIHKESEDAPSGEVTPPEAYRIDTALKAEINEGENVSRQRRSC</sequence>